<evidence type="ECO:0000313" key="4">
    <source>
        <dbReference type="Proteomes" id="UP000481033"/>
    </source>
</evidence>
<comment type="caution">
    <text evidence="3">The sequence shown here is derived from an EMBL/GenBank/DDBJ whole genome shotgun (WGS) entry which is preliminary data.</text>
</comment>
<organism evidence="3 4">
    <name type="scientific">Adonisia turfae CCMR0081</name>
    <dbReference type="NCBI Taxonomy" id="2292702"/>
    <lineage>
        <taxon>Bacteria</taxon>
        <taxon>Bacillati</taxon>
        <taxon>Cyanobacteriota</taxon>
        <taxon>Adonisia</taxon>
        <taxon>Adonisia turfae</taxon>
    </lineage>
</organism>
<feature type="coiled-coil region" evidence="1">
    <location>
        <begin position="19"/>
        <end position="80"/>
    </location>
</feature>
<dbReference type="AlphaFoldDB" id="A0A6M0RHC3"/>
<protein>
    <recommendedName>
        <fullName evidence="5">DUF2203 domain-containing protein</fullName>
    </recommendedName>
</protein>
<accession>A0A6M0RHC3</accession>
<keyword evidence="2" id="KW-0812">Transmembrane</keyword>
<keyword evidence="2" id="KW-0472">Membrane</keyword>
<dbReference type="RefSeq" id="WP_163697056.1">
    <property type="nucleotide sequence ID" value="NZ_QXHD01000004.1"/>
</dbReference>
<keyword evidence="4" id="KW-1185">Reference proteome</keyword>
<evidence type="ECO:0000256" key="2">
    <source>
        <dbReference type="SAM" id="Phobius"/>
    </source>
</evidence>
<name>A0A6M0RHC3_9CYAN</name>
<dbReference type="Proteomes" id="UP000481033">
    <property type="component" value="Unassembled WGS sequence"/>
</dbReference>
<keyword evidence="2" id="KW-1133">Transmembrane helix</keyword>
<gene>
    <name evidence="3" type="ORF">DXZ20_06150</name>
</gene>
<keyword evidence="1" id="KW-0175">Coiled coil</keyword>
<evidence type="ECO:0000313" key="3">
    <source>
        <dbReference type="EMBL" id="NEZ55263.1"/>
    </source>
</evidence>
<dbReference type="EMBL" id="QXHD01000004">
    <property type="protein sequence ID" value="NEZ55263.1"/>
    <property type="molecule type" value="Genomic_DNA"/>
</dbReference>
<feature type="transmembrane region" description="Helical" evidence="2">
    <location>
        <begin position="88"/>
        <end position="109"/>
    </location>
</feature>
<evidence type="ECO:0000256" key="1">
    <source>
        <dbReference type="SAM" id="Coils"/>
    </source>
</evidence>
<proteinExistence type="predicted"/>
<sequence length="111" mass="12941">MKSSLPLTEQDLTDFATALDETTKDFNALRQRYTEVREAFAQRADAQAKMTQGHLPQAELKRLKKQIETLEETLENQLMSWNNLKEPFWQVLRFVGLGMVLGWFFRGWFGG</sequence>
<reference evidence="3 4" key="1">
    <citation type="journal article" date="2020" name="Microb. Ecol.">
        <title>Ecogenomics of the Marine Benthic Filamentous Cyanobacterium Adonisia.</title>
        <authorList>
            <person name="Walter J.M."/>
            <person name="Coutinho F.H."/>
            <person name="Leomil L."/>
            <person name="Hargreaves P.I."/>
            <person name="Campeao M.E."/>
            <person name="Vieira V.V."/>
            <person name="Silva B.S."/>
            <person name="Fistarol G.O."/>
            <person name="Salomon P.S."/>
            <person name="Sawabe T."/>
            <person name="Mino S."/>
            <person name="Hosokawa M."/>
            <person name="Miyashita H."/>
            <person name="Maruyama F."/>
            <person name="van Verk M.C."/>
            <person name="Dutilh B.E."/>
            <person name="Thompson C.C."/>
            <person name="Thompson F.L."/>
        </authorList>
    </citation>
    <scope>NUCLEOTIDE SEQUENCE [LARGE SCALE GENOMIC DNA]</scope>
    <source>
        <strain evidence="3 4">CCMR0081</strain>
    </source>
</reference>
<evidence type="ECO:0008006" key="5">
    <source>
        <dbReference type="Google" id="ProtNLM"/>
    </source>
</evidence>